<feature type="transmembrane region" description="Helical" evidence="1">
    <location>
        <begin position="37"/>
        <end position="61"/>
    </location>
</feature>
<sequence>MTTTLSPAVTVVFALVAESLTMLIAPSMVFEPVPPIFVVVIAPVIASLVVEPPITFLTLFATSYSWLPFTASVDVEVKAPALTLVNATVVVEPTPPNVTLSFVVALSYLTAALSVAVC</sequence>
<keyword evidence="1" id="KW-1133">Transmembrane helix</keyword>
<feature type="transmembrane region" description="Helical" evidence="1">
    <location>
        <begin position="6"/>
        <end position="25"/>
    </location>
</feature>
<accession>A0A833UHX6</accession>
<organism evidence="2 3">
    <name type="scientific">Acinetobacter bereziniae</name>
    <name type="common">Acinetobacter genomosp. 10</name>
    <dbReference type="NCBI Taxonomy" id="106648"/>
    <lineage>
        <taxon>Bacteria</taxon>
        <taxon>Pseudomonadati</taxon>
        <taxon>Pseudomonadota</taxon>
        <taxon>Gammaproteobacteria</taxon>
        <taxon>Moraxellales</taxon>
        <taxon>Moraxellaceae</taxon>
        <taxon>Acinetobacter</taxon>
    </lineage>
</organism>
<gene>
    <name evidence="2" type="ORF">GAK29_04972</name>
</gene>
<keyword evidence="1" id="KW-0812">Transmembrane</keyword>
<evidence type="ECO:0000313" key="2">
    <source>
        <dbReference type="EMBL" id="KAF1011316.1"/>
    </source>
</evidence>
<name>A0A833UHX6_ACIBZ</name>
<proteinExistence type="predicted"/>
<dbReference type="EMBL" id="WNDP01000293">
    <property type="protein sequence ID" value="KAF1011316.1"/>
    <property type="molecule type" value="Genomic_DNA"/>
</dbReference>
<evidence type="ECO:0000313" key="3">
    <source>
        <dbReference type="Proteomes" id="UP000490535"/>
    </source>
</evidence>
<reference evidence="3" key="1">
    <citation type="journal article" date="2020" name="MBio">
        <title>Horizontal gene transfer to a defensive symbiont with a reduced genome amongst a multipartite beetle microbiome.</title>
        <authorList>
            <person name="Waterworth S.C."/>
            <person name="Florez L.V."/>
            <person name="Rees E.R."/>
            <person name="Hertweck C."/>
            <person name="Kaltenpoth M."/>
            <person name="Kwan J.C."/>
        </authorList>
    </citation>
    <scope>NUCLEOTIDE SEQUENCE [LARGE SCALE GENOMIC DNA]</scope>
</reference>
<keyword evidence="1" id="KW-0472">Membrane</keyword>
<dbReference type="Proteomes" id="UP000490535">
    <property type="component" value="Unassembled WGS sequence"/>
</dbReference>
<dbReference type="AlphaFoldDB" id="A0A833UHX6"/>
<protein>
    <submittedName>
        <fullName evidence="2">Uncharacterized protein</fullName>
    </submittedName>
</protein>
<comment type="caution">
    <text evidence="2">The sequence shown here is derived from an EMBL/GenBank/DDBJ whole genome shotgun (WGS) entry which is preliminary data.</text>
</comment>
<evidence type="ECO:0000256" key="1">
    <source>
        <dbReference type="SAM" id="Phobius"/>
    </source>
</evidence>